<evidence type="ECO:0000256" key="1">
    <source>
        <dbReference type="SAM" id="MobiDB-lite"/>
    </source>
</evidence>
<reference evidence="2 3" key="1">
    <citation type="submission" date="2019-09" db="EMBL/GenBank/DDBJ databases">
        <title>Characterisation of the sponge microbiome using genome-centric metagenomics.</title>
        <authorList>
            <person name="Engelberts J.P."/>
            <person name="Robbins S.J."/>
            <person name="De Goeij J.M."/>
            <person name="Aranda M."/>
            <person name="Bell S.C."/>
            <person name="Webster N.S."/>
        </authorList>
    </citation>
    <scope>NUCLEOTIDE SEQUENCE [LARGE SCALE GENOMIC DNA]</scope>
    <source>
        <strain evidence="2">SB0662_bin_43</strain>
    </source>
</reference>
<gene>
    <name evidence="2" type="ORF">F4X82_02640</name>
</gene>
<accession>A0A845DAK4</accession>
<evidence type="ECO:0000313" key="3">
    <source>
        <dbReference type="Proteomes" id="UP000449092"/>
    </source>
</evidence>
<organism evidence="2 3">
    <name type="scientific">Candidatus Spechtbacteria bacterium SB0662_bin_43</name>
    <dbReference type="NCBI Taxonomy" id="2604897"/>
    <lineage>
        <taxon>Bacteria</taxon>
        <taxon>Candidatus Spechtiibacteriota</taxon>
    </lineage>
</organism>
<dbReference type="Proteomes" id="UP000449092">
    <property type="component" value="Unassembled WGS sequence"/>
</dbReference>
<name>A0A845DAK4_9BACT</name>
<evidence type="ECO:0000313" key="2">
    <source>
        <dbReference type="EMBL" id="MYE38387.1"/>
    </source>
</evidence>
<feature type="region of interest" description="Disordered" evidence="1">
    <location>
        <begin position="33"/>
        <end position="60"/>
    </location>
</feature>
<dbReference type="EMBL" id="VXOY01000021">
    <property type="protein sequence ID" value="MYE38387.1"/>
    <property type="molecule type" value="Genomic_DNA"/>
</dbReference>
<proteinExistence type="predicted"/>
<dbReference type="AlphaFoldDB" id="A0A845DAK4"/>
<sequence>MNSIMGKRIAIAVVLLVVGVVIGFLVLGNSDSEPASQQGEGNNNTEQESTGSNGENTNQGTTTIATVEEYATYCSVLNSDTLSSYASWGELVDEVTVHLGTISDIVPPVEVIDYHTVSLYAWNDILEYATTQPQEAAVDESTQKVQEVKDILISISQQIDVNTLNTLSDAGCIAAITF</sequence>
<protein>
    <submittedName>
        <fullName evidence="2">Uncharacterized protein</fullName>
    </submittedName>
</protein>
<comment type="caution">
    <text evidence="2">The sequence shown here is derived from an EMBL/GenBank/DDBJ whole genome shotgun (WGS) entry which is preliminary data.</text>
</comment>